<feature type="region of interest" description="Disordered" evidence="11">
    <location>
        <begin position="268"/>
        <end position="310"/>
    </location>
</feature>
<dbReference type="PANTHER" id="PTHR43560:SF1">
    <property type="entry name" value="ION-TRANSLOCATING OXIDOREDUCTASE COMPLEX SUBUNIT B"/>
    <property type="match status" value="1"/>
</dbReference>
<keyword evidence="10" id="KW-1003">Cell membrane</keyword>
<dbReference type="eggNOG" id="COG2878">
    <property type="taxonomic scope" value="Bacteria"/>
</dbReference>
<feature type="region of interest" description="Hydrophobic" evidence="10">
    <location>
        <begin position="1"/>
        <end position="23"/>
    </location>
</feature>
<dbReference type="Gene3D" id="3.30.70.20">
    <property type="match status" value="2"/>
</dbReference>
<feature type="binding site" evidence="10">
    <location>
        <position position="46"/>
    </location>
    <ligand>
        <name>[4Fe-4S] cluster</name>
        <dbReference type="ChEBI" id="CHEBI:49883"/>
        <label>1</label>
    </ligand>
</feature>
<evidence type="ECO:0000256" key="9">
    <source>
        <dbReference type="ARBA" id="ARBA00023136"/>
    </source>
</evidence>
<keyword evidence="12" id="KW-0812">Transmembrane</keyword>
<feature type="binding site" evidence="10">
    <location>
        <position position="54"/>
    </location>
    <ligand>
        <name>[4Fe-4S] cluster</name>
        <dbReference type="ChEBI" id="CHEBI:49883"/>
        <label>1</label>
    </ligand>
</feature>
<dbReference type="PROSITE" id="PS00198">
    <property type="entry name" value="4FE4S_FER_1"/>
    <property type="match status" value="2"/>
</dbReference>
<reference evidence="15 17" key="1">
    <citation type="submission" date="2014-09" db="EMBL/GenBank/DDBJ databases">
        <title>Draft Genome Sequence of Porphyromonas macacae COT-192_OH2859.</title>
        <authorList>
            <person name="Wallis C."/>
            <person name="Deusch O."/>
            <person name="O'Flynn C."/>
            <person name="Davis I."/>
            <person name="Horsfall A."/>
            <person name="Kirkwood N."/>
            <person name="Harris S."/>
            <person name="Eisen J.A."/>
            <person name="Coil D.A."/>
            <person name="Darling A.E."/>
            <person name="Jospin G."/>
            <person name="Alexiev A."/>
        </authorList>
    </citation>
    <scope>NUCLEOTIDE SEQUENCE [LARGE SCALE GENOMIC DNA]</scope>
    <source>
        <strain evidence="17">COT-192 OH2859</strain>
        <strain evidence="15">COT-192_OH2859</strain>
    </source>
</reference>
<feature type="compositionally biased region" description="Low complexity" evidence="11">
    <location>
        <begin position="293"/>
        <end position="310"/>
    </location>
</feature>
<feature type="transmembrane region" description="Helical" evidence="12">
    <location>
        <begin position="6"/>
        <end position="23"/>
    </location>
</feature>
<dbReference type="EC" id="7.-.-.-" evidence="10"/>
<keyword evidence="1 10" id="KW-0813">Transport</keyword>
<protein>
    <recommendedName>
        <fullName evidence="10">Ion-translocating oxidoreductase complex subunit B</fullName>
        <ecNumber evidence="10">7.-.-.-</ecNumber>
    </recommendedName>
    <alternativeName>
        <fullName evidence="10">Rnf electron transport complex subunit B</fullName>
    </alternativeName>
</protein>
<organism evidence="15 17">
    <name type="scientific">Porphyromonas macacae</name>
    <dbReference type="NCBI Taxonomy" id="28115"/>
    <lineage>
        <taxon>Bacteria</taxon>
        <taxon>Pseudomonadati</taxon>
        <taxon>Bacteroidota</taxon>
        <taxon>Bacteroidia</taxon>
        <taxon>Bacteroidales</taxon>
        <taxon>Porphyromonadaceae</taxon>
        <taxon>Porphyromonas</taxon>
    </lineage>
</organism>
<feature type="binding site" evidence="10">
    <location>
        <position position="145"/>
    </location>
    <ligand>
        <name>[4Fe-4S] cluster</name>
        <dbReference type="ChEBI" id="CHEBI:49883"/>
        <label>2</label>
    </ligand>
</feature>
<keyword evidence="5 10" id="KW-1278">Translocase</keyword>
<dbReference type="NCBIfam" id="NF005504">
    <property type="entry name" value="PRK07118.1-3"/>
    <property type="match status" value="1"/>
</dbReference>
<feature type="domain" description="4Fe-4S ferredoxin-type" evidence="13">
    <location>
        <begin position="238"/>
        <end position="267"/>
    </location>
</feature>
<name>A0A0A2EDU6_9PORP</name>
<comment type="subcellular location">
    <subcellularLocation>
        <location evidence="10">Cell membrane</location>
    </subcellularLocation>
</comment>
<comment type="similarity">
    <text evidence="10">Belongs to the 4Fe4S bacterial-type ferredoxin family. RnfB subfamily.</text>
</comment>
<dbReference type="EMBL" id="JRFA01000004">
    <property type="protein sequence ID" value="KGN75640.1"/>
    <property type="molecule type" value="Genomic_DNA"/>
</dbReference>
<comment type="cofactor">
    <cofactor evidence="10">
        <name>[4Fe-4S] cluster</name>
        <dbReference type="ChEBI" id="CHEBI:49883"/>
    </cofactor>
    <text evidence="10">Binds 3 [4Fe-4S] clusters.</text>
</comment>
<comment type="subunit">
    <text evidence="10">The complex is composed of six subunits: RnfA, RnfB, RnfC, RnfD, RnfE and RnfG.</text>
</comment>
<evidence type="ECO:0000256" key="11">
    <source>
        <dbReference type="SAM" id="MobiDB-lite"/>
    </source>
</evidence>
<evidence type="ECO:0000313" key="15">
    <source>
        <dbReference type="EMBL" id="KGN75640.1"/>
    </source>
</evidence>
<feature type="binding site" evidence="10">
    <location>
        <position position="170"/>
    </location>
    <ligand>
        <name>[4Fe-4S] cluster</name>
        <dbReference type="ChEBI" id="CHEBI:49883"/>
        <label>3</label>
    </ligand>
</feature>
<dbReference type="PANTHER" id="PTHR43560">
    <property type="entry name" value="ION-TRANSLOCATING OXIDOREDUCTASE COMPLEX SUBUNIT B"/>
    <property type="match status" value="1"/>
</dbReference>
<evidence type="ECO:0000256" key="6">
    <source>
        <dbReference type="ARBA" id="ARBA00022982"/>
    </source>
</evidence>
<dbReference type="SUPFAM" id="SSF54862">
    <property type="entry name" value="4Fe-4S ferredoxins"/>
    <property type="match status" value="1"/>
</dbReference>
<dbReference type="GO" id="GO:0005886">
    <property type="term" value="C:plasma membrane"/>
    <property type="evidence" value="ECO:0007669"/>
    <property type="project" value="UniProtKB-SubCell"/>
</dbReference>
<dbReference type="Pfam" id="PF13187">
    <property type="entry name" value="Fer4_9"/>
    <property type="match status" value="1"/>
</dbReference>
<keyword evidence="2 10" id="KW-0004">4Fe-4S</keyword>
<dbReference type="NCBIfam" id="TIGR01944">
    <property type="entry name" value="rnfB"/>
    <property type="match status" value="1"/>
</dbReference>
<keyword evidence="12" id="KW-1133">Transmembrane helix</keyword>
<comment type="function">
    <text evidence="10">Part of a membrane-bound complex that couples electron transfer with translocation of ions across the membrane.</text>
</comment>
<feature type="binding site" evidence="10">
    <location>
        <position position="135"/>
    </location>
    <ligand>
        <name>[4Fe-4S] cluster</name>
        <dbReference type="ChEBI" id="CHEBI:49883"/>
        <label>2</label>
    </ligand>
</feature>
<dbReference type="GO" id="GO:0051539">
    <property type="term" value="F:4 iron, 4 sulfur cluster binding"/>
    <property type="evidence" value="ECO:0007669"/>
    <property type="project" value="UniProtKB-UniRule"/>
</dbReference>
<dbReference type="PROSITE" id="PS51379">
    <property type="entry name" value="4FE4S_FER_2"/>
    <property type="match status" value="4"/>
</dbReference>
<feature type="domain" description="4Fe-4S" evidence="14">
    <location>
        <begin position="29"/>
        <end position="89"/>
    </location>
</feature>
<dbReference type="InterPro" id="IPR050395">
    <property type="entry name" value="4Fe4S_Ferredoxin_RnfB"/>
</dbReference>
<dbReference type="Proteomes" id="UP000030103">
    <property type="component" value="Unassembled WGS sequence"/>
</dbReference>
<dbReference type="InterPro" id="IPR007202">
    <property type="entry name" value="4Fe-4S_dom"/>
</dbReference>
<evidence type="ECO:0000256" key="7">
    <source>
        <dbReference type="ARBA" id="ARBA00023004"/>
    </source>
</evidence>
<dbReference type="CDD" id="cd10549">
    <property type="entry name" value="MtMvhB_like"/>
    <property type="match status" value="1"/>
</dbReference>
<evidence type="ECO:0000259" key="14">
    <source>
        <dbReference type="PROSITE" id="PS51656"/>
    </source>
</evidence>
<feature type="binding site" evidence="10">
    <location>
        <position position="49"/>
    </location>
    <ligand>
        <name>[4Fe-4S] cluster</name>
        <dbReference type="ChEBI" id="CHEBI:49883"/>
        <label>1</label>
    </ligand>
</feature>
<dbReference type="PROSITE" id="PS51656">
    <property type="entry name" value="4FE4S"/>
    <property type="match status" value="1"/>
</dbReference>
<gene>
    <name evidence="10 16" type="primary">rnfB</name>
    <name evidence="15" type="ORF">HQ47_01495</name>
    <name evidence="16" type="ORF">NCTC11632_01050</name>
</gene>
<feature type="binding site" evidence="10">
    <location>
        <position position="176"/>
    </location>
    <ligand>
        <name>[4Fe-4S] cluster</name>
        <dbReference type="ChEBI" id="CHEBI:49883"/>
        <label>3</label>
    </ligand>
</feature>
<evidence type="ECO:0000256" key="8">
    <source>
        <dbReference type="ARBA" id="ARBA00023014"/>
    </source>
</evidence>
<keyword evidence="17" id="KW-1185">Reference proteome</keyword>
<feature type="domain" description="4Fe-4S ferredoxin-type" evidence="13">
    <location>
        <begin position="208"/>
        <end position="237"/>
    </location>
</feature>
<evidence type="ECO:0000259" key="13">
    <source>
        <dbReference type="PROSITE" id="PS51379"/>
    </source>
</evidence>
<dbReference type="Proteomes" id="UP000254156">
    <property type="component" value="Unassembled WGS sequence"/>
</dbReference>
<dbReference type="InterPro" id="IPR017900">
    <property type="entry name" value="4Fe4S_Fe_S_CS"/>
</dbReference>
<keyword evidence="8 10" id="KW-0411">Iron-sulfur</keyword>
<feature type="binding site" evidence="10">
    <location>
        <position position="139"/>
    </location>
    <ligand>
        <name>[4Fe-4S] cluster</name>
        <dbReference type="ChEBI" id="CHEBI:49883"/>
        <label>2</label>
    </ligand>
</feature>
<evidence type="ECO:0000313" key="16">
    <source>
        <dbReference type="EMBL" id="SUB88961.1"/>
    </source>
</evidence>
<evidence type="ECO:0000313" key="18">
    <source>
        <dbReference type="Proteomes" id="UP000254156"/>
    </source>
</evidence>
<dbReference type="GO" id="GO:0046872">
    <property type="term" value="F:metal ion binding"/>
    <property type="evidence" value="ECO:0007669"/>
    <property type="project" value="UniProtKB-KW"/>
</dbReference>
<dbReference type="AlphaFoldDB" id="A0A0A2EDU6"/>
<evidence type="ECO:0000256" key="2">
    <source>
        <dbReference type="ARBA" id="ARBA00022485"/>
    </source>
</evidence>
<dbReference type="eggNOG" id="COG1148">
    <property type="taxonomic scope" value="Bacteria"/>
</dbReference>
<dbReference type="GO" id="GO:0009055">
    <property type="term" value="F:electron transfer activity"/>
    <property type="evidence" value="ECO:0007669"/>
    <property type="project" value="InterPro"/>
</dbReference>
<sequence>MLTTIIVLAIIGALGSVLLYFISKKFEVKEDPRIGEISAVLPQANCGGCGFPGCSAFAKACAESEDLSGLRCPVGGNPVMDQIATIMGVAAGGADPMIAVVRCNGNCEARPKTNIYNGAVSCAIASTLFKGESDCSFGCLGLGDCVKACDFDAIHINRETMLPEVLEDKCVACGACVKACPKSIIELRKKGPKNRRVFVSCVNKDKGGVAKKACANACIGCSLCLKQCNFEAITIENNLSYIDHTKCRLCRKCVEVCPTHAIHEENFPPRKPKTEIPAEGGAPVPAKPETAVTANGTTTPENTNTNSKEA</sequence>
<keyword evidence="4 10" id="KW-0677">Repeat</keyword>
<keyword evidence="7 10" id="KW-0408">Iron</keyword>
<evidence type="ECO:0000256" key="10">
    <source>
        <dbReference type="HAMAP-Rule" id="MF_00463"/>
    </source>
</evidence>
<comment type="caution">
    <text evidence="10">Lacks conserved residue(s) required for the propagation of feature annotation.</text>
</comment>
<feature type="domain" description="4Fe-4S ferredoxin-type" evidence="13">
    <location>
        <begin position="161"/>
        <end position="190"/>
    </location>
</feature>
<dbReference type="EMBL" id="UGTF01000002">
    <property type="protein sequence ID" value="SUB88961.1"/>
    <property type="molecule type" value="Genomic_DNA"/>
</dbReference>
<dbReference type="InterPro" id="IPR010207">
    <property type="entry name" value="Elect_transpt_cplx_RnfB/RsxB"/>
</dbReference>
<reference evidence="16 18" key="2">
    <citation type="submission" date="2018-06" db="EMBL/GenBank/DDBJ databases">
        <authorList>
            <consortium name="Pathogen Informatics"/>
            <person name="Doyle S."/>
        </authorList>
    </citation>
    <scope>NUCLEOTIDE SEQUENCE [LARGE SCALE GENOMIC DNA]</scope>
    <source>
        <strain evidence="16 18">NCTC11632</strain>
    </source>
</reference>
<dbReference type="InterPro" id="IPR017896">
    <property type="entry name" value="4Fe4S_Fe-S-bd"/>
</dbReference>
<dbReference type="Pfam" id="PF04060">
    <property type="entry name" value="FeS"/>
    <property type="match status" value="1"/>
</dbReference>
<evidence type="ECO:0000313" key="17">
    <source>
        <dbReference type="Proteomes" id="UP000030103"/>
    </source>
</evidence>
<keyword evidence="9 10" id="KW-0472">Membrane</keyword>
<dbReference type="Pfam" id="PF14697">
    <property type="entry name" value="Fer4_21"/>
    <property type="match status" value="1"/>
</dbReference>
<feature type="binding site" evidence="10">
    <location>
        <position position="173"/>
    </location>
    <ligand>
        <name>[4Fe-4S] cluster</name>
        <dbReference type="ChEBI" id="CHEBI:49883"/>
        <label>3</label>
    </ligand>
</feature>
<proteinExistence type="inferred from homology"/>
<dbReference type="HAMAP" id="MF_00463">
    <property type="entry name" value="RsxB_RnfB"/>
    <property type="match status" value="1"/>
</dbReference>
<dbReference type="GO" id="GO:0022900">
    <property type="term" value="P:electron transport chain"/>
    <property type="evidence" value="ECO:0007669"/>
    <property type="project" value="UniProtKB-UniRule"/>
</dbReference>
<feature type="domain" description="4Fe-4S ferredoxin-type" evidence="13">
    <location>
        <begin position="129"/>
        <end position="159"/>
    </location>
</feature>
<dbReference type="Gene3D" id="1.10.15.40">
    <property type="entry name" value="Electron transport complex subunit B, putative Fe-S cluster"/>
    <property type="match status" value="1"/>
</dbReference>
<accession>A0A0A2EDU6</accession>
<evidence type="ECO:0000256" key="5">
    <source>
        <dbReference type="ARBA" id="ARBA00022967"/>
    </source>
</evidence>
<feature type="binding site" evidence="10">
    <location>
        <position position="149"/>
    </location>
    <ligand>
        <name>[4Fe-4S] cluster</name>
        <dbReference type="ChEBI" id="CHEBI:49883"/>
        <label>3</label>
    </ligand>
</feature>
<evidence type="ECO:0000256" key="1">
    <source>
        <dbReference type="ARBA" id="ARBA00022448"/>
    </source>
</evidence>
<keyword evidence="3 10" id="KW-0479">Metal-binding</keyword>
<feature type="binding site" evidence="10">
    <location>
        <position position="180"/>
    </location>
    <ligand>
        <name>[4Fe-4S] cluster</name>
        <dbReference type="ChEBI" id="CHEBI:49883"/>
        <label>2</label>
    </ligand>
</feature>
<keyword evidence="6 10" id="KW-0249">Electron transport</keyword>
<dbReference type="RefSeq" id="WP_025003617.1">
    <property type="nucleotide sequence ID" value="NZ_JBGYTE010000008.1"/>
</dbReference>
<dbReference type="STRING" id="28115.HQ47_01495"/>
<evidence type="ECO:0000256" key="4">
    <source>
        <dbReference type="ARBA" id="ARBA00022737"/>
    </source>
</evidence>
<evidence type="ECO:0000256" key="12">
    <source>
        <dbReference type="SAM" id="Phobius"/>
    </source>
</evidence>
<feature type="binding site" evidence="10">
    <location>
        <position position="72"/>
    </location>
    <ligand>
        <name>[4Fe-4S] cluster</name>
        <dbReference type="ChEBI" id="CHEBI:49883"/>
        <label>1</label>
    </ligand>
</feature>
<dbReference type="OrthoDB" id="9789936at2"/>
<evidence type="ECO:0000256" key="3">
    <source>
        <dbReference type="ARBA" id="ARBA00022723"/>
    </source>
</evidence>